<gene>
    <name evidence="2" type="ORF">L227DRAFT_166253</name>
</gene>
<feature type="region of interest" description="Disordered" evidence="1">
    <location>
        <begin position="66"/>
        <end position="90"/>
    </location>
</feature>
<accession>A0A5C2S6B2</accession>
<keyword evidence="3" id="KW-1185">Reference proteome</keyword>
<sequence length="201" mass="22288">MRGQFWGYRLLAKDQCHAQSPWHAAVGPTIVILYKSPPCQGPRQCKWDSQPPPHVMQVFVPQSATWHRPRHISDGPRRKGGGGTKENVRHNSLRPAHGRCMLACGVQCYTKAAAEPAHLPSCTDWTPHVRTIRAATLSVEPPPSTVTGVSGYGGVSPYAYRERRERTHSWAEDHTSTCGVRCKRRCVACLEPVEVTTSSTQ</sequence>
<evidence type="ECO:0000256" key="1">
    <source>
        <dbReference type="SAM" id="MobiDB-lite"/>
    </source>
</evidence>
<evidence type="ECO:0000313" key="2">
    <source>
        <dbReference type="EMBL" id="RPD59230.1"/>
    </source>
</evidence>
<dbReference type="EMBL" id="ML122271">
    <property type="protein sequence ID" value="RPD59230.1"/>
    <property type="molecule type" value="Genomic_DNA"/>
</dbReference>
<protein>
    <submittedName>
        <fullName evidence="2">Uncharacterized protein</fullName>
    </submittedName>
</protein>
<dbReference type="Proteomes" id="UP000313359">
    <property type="component" value="Unassembled WGS sequence"/>
</dbReference>
<proteinExistence type="predicted"/>
<dbReference type="AlphaFoldDB" id="A0A5C2S6B2"/>
<evidence type="ECO:0000313" key="3">
    <source>
        <dbReference type="Proteomes" id="UP000313359"/>
    </source>
</evidence>
<name>A0A5C2S6B2_9APHY</name>
<organism evidence="2 3">
    <name type="scientific">Lentinus tigrinus ALCF2SS1-6</name>
    <dbReference type="NCBI Taxonomy" id="1328759"/>
    <lineage>
        <taxon>Eukaryota</taxon>
        <taxon>Fungi</taxon>
        <taxon>Dikarya</taxon>
        <taxon>Basidiomycota</taxon>
        <taxon>Agaricomycotina</taxon>
        <taxon>Agaricomycetes</taxon>
        <taxon>Polyporales</taxon>
        <taxon>Polyporaceae</taxon>
        <taxon>Lentinus</taxon>
    </lineage>
</organism>
<reference evidence="2" key="1">
    <citation type="journal article" date="2018" name="Genome Biol. Evol.">
        <title>Genomics and development of Lentinus tigrinus, a white-rot wood-decaying mushroom with dimorphic fruiting bodies.</title>
        <authorList>
            <person name="Wu B."/>
            <person name="Xu Z."/>
            <person name="Knudson A."/>
            <person name="Carlson A."/>
            <person name="Chen N."/>
            <person name="Kovaka S."/>
            <person name="LaButti K."/>
            <person name="Lipzen A."/>
            <person name="Pennachio C."/>
            <person name="Riley R."/>
            <person name="Schakwitz W."/>
            <person name="Umezawa K."/>
            <person name="Ohm R.A."/>
            <person name="Grigoriev I.V."/>
            <person name="Nagy L.G."/>
            <person name="Gibbons J."/>
            <person name="Hibbett D."/>
        </authorList>
    </citation>
    <scope>NUCLEOTIDE SEQUENCE [LARGE SCALE GENOMIC DNA]</scope>
    <source>
        <strain evidence="2">ALCF2SS1-6</strain>
    </source>
</reference>